<accession>A0A8K0AEC3</accession>
<feature type="region of interest" description="Disordered" evidence="1">
    <location>
        <begin position="22"/>
        <end position="42"/>
    </location>
</feature>
<reference evidence="2" key="1">
    <citation type="submission" date="2022-01" db="EMBL/GenBank/DDBJ databases">
        <authorList>
            <person name="Braso-Vives M."/>
        </authorList>
    </citation>
    <scope>NUCLEOTIDE SEQUENCE</scope>
</reference>
<organism evidence="2 3">
    <name type="scientific">Branchiostoma lanceolatum</name>
    <name type="common">Common lancelet</name>
    <name type="synonym">Amphioxus lanceolatum</name>
    <dbReference type="NCBI Taxonomy" id="7740"/>
    <lineage>
        <taxon>Eukaryota</taxon>
        <taxon>Metazoa</taxon>
        <taxon>Chordata</taxon>
        <taxon>Cephalochordata</taxon>
        <taxon>Leptocardii</taxon>
        <taxon>Amphioxiformes</taxon>
        <taxon>Branchiostomatidae</taxon>
        <taxon>Branchiostoma</taxon>
    </lineage>
</organism>
<gene>
    <name evidence="2" type="primary">Hypp5242</name>
    <name evidence="2" type="ORF">BLAG_LOCUS25129</name>
</gene>
<evidence type="ECO:0000313" key="2">
    <source>
        <dbReference type="EMBL" id="CAH1273951.1"/>
    </source>
</evidence>
<name>A0A8K0AEC3_BRALA</name>
<proteinExistence type="predicted"/>
<sequence>MFGRIGPPSFLGIHVVPSAASRVGLPDKPRQPAGQTDGPVSAKHNTCLVSRHCEVQNCAKDISKRKQNTPSDLLDSMLCDYDQRIRPNFEDTD</sequence>
<evidence type="ECO:0000313" key="3">
    <source>
        <dbReference type="Proteomes" id="UP000838412"/>
    </source>
</evidence>
<evidence type="ECO:0000256" key="1">
    <source>
        <dbReference type="SAM" id="MobiDB-lite"/>
    </source>
</evidence>
<keyword evidence="3" id="KW-1185">Reference proteome</keyword>
<dbReference type="EMBL" id="OV696694">
    <property type="protein sequence ID" value="CAH1273951.1"/>
    <property type="molecule type" value="Genomic_DNA"/>
</dbReference>
<dbReference type="AlphaFoldDB" id="A0A8K0AEC3"/>
<protein>
    <submittedName>
        <fullName evidence="2">Hypp5242 protein</fullName>
    </submittedName>
</protein>
<dbReference type="Proteomes" id="UP000838412">
    <property type="component" value="Chromosome 9"/>
</dbReference>